<dbReference type="GO" id="GO:0051307">
    <property type="term" value="P:meiotic chromosome separation"/>
    <property type="evidence" value="ECO:0007669"/>
    <property type="project" value="TreeGrafter"/>
</dbReference>
<gene>
    <name evidence="6" type="ORF">AAJ76_4000153049</name>
</gene>
<dbReference type="PANTHER" id="PTHR12792:SF0">
    <property type="entry name" value="SEPARIN"/>
    <property type="match status" value="1"/>
</dbReference>
<evidence type="ECO:0000313" key="6">
    <source>
        <dbReference type="EMBL" id="KKO76381.1"/>
    </source>
</evidence>
<name>A0A0F9WGF3_9MICR</name>
<dbReference type="OrthoDB" id="10255632at2759"/>
<dbReference type="Gene3D" id="1.25.40.10">
    <property type="entry name" value="Tetratricopeptide repeat domain"/>
    <property type="match status" value="1"/>
</dbReference>
<evidence type="ECO:0000256" key="4">
    <source>
        <dbReference type="ARBA" id="ARBA00022829"/>
    </source>
</evidence>
<keyword evidence="3" id="KW-0378">Hydrolase</keyword>
<dbReference type="Pfam" id="PF03568">
    <property type="entry name" value="Separin_C"/>
    <property type="match status" value="1"/>
</dbReference>
<dbReference type="PANTHER" id="PTHR12792">
    <property type="entry name" value="EXTRA SPINDLE POLES 1-RELATED"/>
    <property type="match status" value="1"/>
</dbReference>
<evidence type="ECO:0000313" key="7">
    <source>
        <dbReference type="Proteomes" id="UP000034350"/>
    </source>
</evidence>
<dbReference type="InterPro" id="IPR005314">
    <property type="entry name" value="Peptidase_C50"/>
</dbReference>
<dbReference type="AlphaFoldDB" id="A0A0F9WGF3"/>
<dbReference type="GO" id="GO:0072686">
    <property type="term" value="C:mitotic spindle"/>
    <property type="evidence" value="ECO:0007669"/>
    <property type="project" value="TreeGrafter"/>
</dbReference>
<comment type="catalytic activity">
    <reaction evidence="1">
        <text>All bonds known to be hydrolyzed by this endopeptidase have arginine in P1 and an acidic residue in P4. P6 is often occupied by an acidic residue or by a hydroxy-amino-acid residue, the phosphorylation of which enhances cleavage.</text>
        <dbReference type="EC" id="3.4.22.49"/>
    </reaction>
</comment>
<dbReference type="InterPro" id="IPR030397">
    <property type="entry name" value="SEPARIN_core_dom"/>
</dbReference>
<accession>A0A0F9WGF3</accession>
<dbReference type="Proteomes" id="UP000034350">
    <property type="component" value="Unassembled WGS sequence"/>
</dbReference>
<evidence type="ECO:0000256" key="2">
    <source>
        <dbReference type="ARBA" id="ARBA00012489"/>
    </source>
</evidence>
<dbReference type="PROSITE" id="PS51700">
    <property type="entry name" value="SEPARIN"/>
    <property type="match status" value="1"/>
</dbReference>
<dbReference type="GO" id="GO:0005737">
    <property type="term" value="C:cytoplasm"/>
    <property type="evidence" value="ECO:0007669"/>
    <property type="project" value="TreeGrafter"/>
</dbReference>
<dbReference type="RefSeq" id="XP_024332123.1">
    <property type="nucleotide sequence ID" value="XM_024475520.1"/>
</dbReference>
<dbReference type="VEuPathDB" id="MicrosporidiaDB:AAJ76_4000153049"/>
<dbReference type="EC" id="3.4.22.49" evidence="2"/>
<proteinExistence type="predicted"/>
<dbReference type="SUPFAM" id="SSF48452">
    <property type="entry name" value="TPR-like"/>
    <property type="match status" value="1"/>
</dbReference>
<keyword evidence="7" id="KW-1185">Reference proteome</keyword>
<keyword evidence="4" id="KW-0159">Chromosome partition</keyword>
<dbReference type="GO" id="GO:0005634">
    <property type="term" value="C:nucleus"/>
    <property type="evidence" value="ECO:0007669"/>
    <property type="project" value="InterPro"/>
</dbReference>
<comment type="caution">
    <text evidence="6">The sequence shown here is derived from an EMBL/GenBank/DDBJ whole genome shotgun (WGS) entry which is preliminary data.</text>
</comment>
<protein>
    <recommendedName>
        <fullName evidence="2">separase</fullName>
        <ecNumber evidence="2">3.4.22.49</ecNumber>
    </recommendedName>
</protein>
<feature type="domain" description="Peptidase C50" evidence="5">
    <location>
        <begin position="473"/>
        <end position="568"/>
    </location>
</feature>
<dbReference type="InterPro" id="IPR011990">
    <property type="entry name" value="TPR-like_helical_dom_sf"/>
</dbReference>
<dbReference type="GeneID" id="36320466"/>
<dbReference type="GO" id="GO:0004197">
    <property type="term" value="F:cysteine-type endopeptidase activity"/>
    <property type="evidence" value="ECO:0007669"/>
    <property type="project" value="InterPro"/>
</dbReference>
<dbReference type="VEuPathDB" id="MicrosporidiaDB:G9O61_00g006670"/>
<evidence type="ECO:0000256" key="1">
    <source>
        <dbReference type="ARBA" id="ARBA00000451"/>
    </source>
</evidence>
<dbReference type="GO" id="GO:0006508">
    <property type="term" value="P:proteolysis"/>
    <property type="evidence" value="ECO:0007669"/>
    <property type="project" value="InterPro"/>
</dbReference>
<dbReference type="EMBL" id="JPQZ01000004">
    <property type="protein sequence ID" value="KKO76381.1"/>
    <property type="molecule type" value="Genomic_DNA"/>
</dbReference>
<evidence type="ECO:0000259" key="5">
    <source>
        <dbReference type="PROSITE" id="PS51700"/>
    </source>
</evidence>
<sequence>MTDPQIIIRKASERLNHLMKDITYRSTKEAYEIIKNTLPFAKHYLPQYTYEKCMLRFLSKLWDENIFNLLSDLISKITIVNKETANIFIPYCIIKFNRFNVLDKKYINFLDFCDEKYNKKFQVILKKSNSAHVKSLVLNKHGEEVSECKIKKNLQDNFFTEFLNICNFKVIDKECDRDCFYTNYNKRIIYNFTGDKFSKVVHLFVKKRYKQCKLAIKELLKEFYEYLHVYNILIYCYIQLGMYQEAIYYLNICIDMSNKKVRWYFINYKLLVERIGFIQGPTSYLKNIELNDEYFITNLEHKTQDIKNHSNLSVISNDSYTFNKKLVFNRLSENFKDIIREIRNIDNAVKININIKDNIKVISIFVLEEMIHIAQVTSGCYKVYNTNINYKMISLEYNGILLKNKDILKNETKKEIWWAERIKLDRIMKNLMEKINFSDLKITGTVFLIFDEKTEEFPFEHTSIFKNALCYRISSIEHIEDLDRKNYCSLNNSTLLLDPDLKNTFERITANFKDKKTKLIEHNMNAEDKFICYFGHGSGTKYISKNIKNSVLFLFGCSSARLVCTRNFNKNGDVKKFIKIIKMF</sequence>
<organism evidence="6 7">
    <name type="scientific">Vairimorpha ceranae</name>
    <dbReference type="NCBI Taxonomy" id="40302"/>
    <lineage>
        <taxon>Eukaryota</taxon>
        <taxon>Fungi</taxon>
        <taxon>Fungi incertae sedis</taxon>
        <taxon>Microsporidia</taxon>
        <taxon>Nosematidae</taxon>
        <taxon>Vairimorpha</taxon>
    </lineage>
</organism>
<reference evidence="6 7" key="1">
    <citation type="journal article" date="2015" name="Environ. Microbiol.">
        <title>Genome analyses suggest the presence of polyploidy and recent human-driven expansions in eight global populations of the honeybee pathogen Nosema ceranae.</title>
        <authorList>
            <person name="Pelin A."/>
            <person name="Selman M."/>
            <person name="Aris-Brosou S."/>
            <person name="Farinelli L."/>
            <person name="Corradi N."/>
        </authorList>
    </citation>
    <scope>NUCLEOTIDE SEQUENCE [LARGE SCALE GENOMIC DNA]</scope>
    <source>
        <strain evidence="6 7">PA08 1199</strain>
    </source>
</reference>
<dbReference type="VEuPathDB" id="MicrosporidiaDB:NCER_100688"/>
<evidence type="ECO:0000256" key="3">
    <source>
        <dbReference type="ARBA" id="ARBA00022801"/>
    </source>
</evidence>